<dbReference type="AlphaFoldDB" id="A0A061IZJ4"/>
<feature type="region of interest" description="Disordered" evidence="1">
    <location>
        <begin position="149"/>
        <end position="169"/>
    </location>
</feature>
<protein>
    <recommendedName>
        <fullName evidence="2">DUF2779 domain-containing protein</fullName>
    </recommendedName>
</protein>
<evidence type="ECO:0000256" key="1">
    <source>
        <dbReference type="SAM" id="MobiDB-lite"/>
    </source>
</evidence>
<feature type="domain" description="DUF2779" evidence="2">
    <location>
        <begin position="63"/>
        <end position="126"/>
    </location>
</feature>
<dbReference type="VEuPathDB" id="TriTrypDB:TRSC58_04221"/>
<gene>
    <name evidence="3" type="ORF">TRSC58_04221</name>
</gene>
<organism evidence="3 4">
    <name type="scientific">Trypanosoma rangeli SC58</name>
    <dbReference type="NCBI Taxonomy" id="429131"/>
    <lineage>
        <taxon>Eukaryota</taxon>
        <taxon>Discoba</taxon>
        <taxon>Euglenozoa</taxon>
        <taxon>Kinetoplastea</taxon>
        <taxon>Metakinetoplastina</taxon>
        <taxon>Trypanosomatida</taxon>
        <taxon>Trypanosomatidae</taxon>
        <taxon>Trypanosoma</taxon>
        <taxon>Herpetosoma</taxon>
    </lineage>
</organism>
<comment type="caution">
    <text evidence="3">The sequence shown here is derived from an EMBL/GenBank/DDBJ whole genome shotgun (WGS) entry which is preliminary data.</text>
</comment>
<evidence type="ECO:0000259" key="2">
    <source>
        <dbReference type="Pfam" id="PF11074"/>
    </source>
</evidence>
<feature type="region of interest" description="Disordered" evidence="1">
    <location>
        <begin position="196"/>
        <end position="215"/>
    </location>
</feature>
<dbReference type="Proteomes" id="UP000031737">
    <property type="component" value="Unassembled WGS sequence"/>
</dbReference>
<evidence type="ECO:0000313" key="4">
    <source>
        <dbReference type="Proteomes" id="UP000031737"/>
    </source>
</evidence>
<name>A0A061IZJ4_TRYRA</name>
<dbReference type="OrthoDB" id="272066at2759"/>
<dbReference type="EMBL" id="AUPL01004221">
    <property type="protein sequence ID" value="ESL08084.1"/>
    <property type="molecule type" value="Genomic_DNA"/>
</dbReference>
<reference evidence="3 4" key="1">
    <citation type="submission" date="2013-07" db="EMBL/GenBank/DDBJ databases">
        <authorList>
            <person name="Stoco P.H."/>
            <person name="Wagner G."/>
            <person name="Gerber A."/>
            <person name="Zaha A."/>
            <person name="Thompson C."/>
            <person name="Bartholomeu D.C."/>
            <person name="Luckemeyer D.D."/>
            <person name="Bahia D."/>
            <person name="Loreto E."/>
            <person name="Prestes E.B."/>
            <person name="Lima F.M."/>
            <person name="Rodrigues-Luiz G."/>
            <person name="Vallejo G.A."/>
            <person name="Filho J.F."/>
            <person name="Monteiro K.M."/>
            <person name="Tyler K.M."/>
            <person name="de Almeida L.G."/>
            <person name="Ortiz M.F."/>
            <person name="Siervo M.A."/>
            <person name="de Moraes M.H."/>
            <person name="Cunha O.L."/>
            <person name="Mendonca-Neto R."/>
            <person name="Silva R."/>
            <person name="Teixeira S.M."/>
            <person name="Murta S.M."/>
            <person name="Sincero T.C."/>
            <person name="Mendes T.A."/>
            <person name="Urmenyi T.P."/>
            <person name="Silva V.G."/>
            <person name="da Rocha W.D."/>
            <person name="Andersson B."/>
            <person name="Romanha A.J."/>
            <person name="Steindel M."/>
            <person name="de Vasconcelos A.T."/>
            <person name="Grisard E.C."/>
        </authorList>
    </citation>
    <scope>NUCLEOTIDE SEQUENCE [LARGE SCALE GENOMIC DNA]</scope>
    <source>
        <strain evidence="3 4">SC58</strain>
    </source>
</reference>
<dbReference type="Pfam" id="PF11074">
    <property type="entry name" value="DUF2779"/>
    <property type="match status" value="1"/>
</dbReference>
<sequence length="285" mass="32636">MHIVHIERAKKRQAMEASGELARIREQKLLQEQEEKEAAKWTKRRGRATTTPKPLRITKQNPLMEPVHPYDGCFIAHFASFEKSCLEKLGQLVDEHKDEIKQFYFLDTLDLFKRGIVHPNAQGSNSLKKVLPALCPDFQYGVFGEEISGNDSDAAGTDGGNGGRQDEQKGENAMGVYRLWYHHEGGGSLKDLRQVSMRDSHRRQASDTPEEGQKRELLLPPTRKELRDKAWASLRIQLLEYCSLDTKALYEIMRQVWREKEAVKGIKPDKGGWVMTTPLPRELDL</sequence>
<proteinExistence type="predicted"/>
<evidence type="ECO:0000313" key="3">
    <source>
        <dbReference type="EMBL" id="ESL08084.1"/>
    </source>
</evidence>
<keyword evidence="4" id="KW-1185">Reference proteome</keyword>
<dbReference type="InterPro" id="IPR021301">
    <property type="entry name" value="DUF2779"/>
</dbReference>
<accession>A0A061IZJ4</accession>